<dbReference type="SUPFAM" id="SSF52540">
    <property type="entry name" value="P-loop containing nucleoside triphosphate hydrolases"/>
    <property type="match status" value="1"/>
</dbReference>
<evidence type="ECO:0000313" key="1">
    <source>
        <dbReference type="EMBL" id="GAD02664.1"/>
    </source>
</evidence>
<protein>
    <recommendedName>
        <fullName evidence="3">AAA+ ATPase domain-containing protein</fullName>
    </recommendedName>
</protein>
<evidence type="ECO:0000313" key="2">
    <source>
        <dbReference type="Proteomes" id="UP000014461"/>
    </source>
</evidence>
<dbReference type="Proteomes" id="UP000014461">
    <property type="component" value="Unassembled WGS sequence"/>
</dbReference>
<keyword evidence="2" id="KW-1185">Reference proteome</keyword>
<organism evidence="1 2">
    <name type="scientific">Agarivorans albus MKT 106</name>
    <dbReference type="NCBI Taxonomy" id="1331007"/>
    <lineage>
        <taxon>Bacteria</taxon>
        <taxon>Pseudomonadati</taxon>
        <taxon>Pseudomonadota</taxon>
        <taxon>Gammaproteobacteria</taxon>
        <taxon>Alteromonadales</taxon>
        <taxon>Alteromonadaceae</taxon>
        <taxon>Agarivorans</taxon>
    </lineage>
</organism>
<reference evidence="1" key="1">
    <citation type="journal article" date="2013" name="Genome Announc.">
        <title>Draft Genome Sequence of Agarivorans albus Strain MKT 106T, an Agarolytic Marine Bacterium.</title>
        <authorList>
            <person name="Yasuike M."/>
            <person name="Nakamura Y."/>
            <person name="Kai W."/>
            <person name="Fujiwara A."/>
            <person name="Fukui Y."/>
            <person name="Satomi M."/>
            <person name="Sano M."/>
        </authorList>
    </citation>
    <scope>NUCLEOTIDE SEQUENCE [LARGE SCALE GENOMIC DNA]</scope>
</reference>
<dbReference type="EMBL" id="BARX01000018">
    <property type="protein sequence ID" value="GAD02664.1"/>
    <property type="molecule type" value="Genomic_DNA"/>
</dbReference>
<dbReference type="OrthoDB" id="8434746at2"/>
<dbReference type="InterPro" id="IPR027417">
    <property type="entry name" value="P-loop_NTPase"/>
</dbReference>
<dbReference type="STRING" id="1331007.AALB_2744"/>
<evidence type="ECO:0008006" key="3">
    <source>
        <dbReference type="Google" id="ProtNLM"/>
    </source>
</evidence>
<proteinExistence type="predicted"/>
<dbReference type="Gene3D" id="3.40.50.300">
    <property type="entry name" value="P-loop containing nucleotide triphosphate hydrolases"/>
    <property type="match status" value="1"/>
</dbReference>
<gene>
    <name evidence="1" type="ORF">AALB_2744</name>
</gene>
<sequence>MSDITIDLSTLVGGVRIKKEQLLQQDANKQMDRLLLSMQEGAKEESREGESYNYLKPLRRCNNTIFIHGERGAGKTTYLHSLIERYQRKEDTKAINAIPLPLIDPTLVSTQQHILVDIIAKFTSLVKTSLSHCCDSDKFERFRSKLDALAEGVQLLSGKVTSSQYDSSWFLSKAIDQSSSGIQLEHSIHALVDVMADILDSELFFIAIDDVDTDTKKAHEVLEVIRCYLTHPRLVVVLTGDLKLYSHIVRRAKYQELSLKDSGGDDGTTKQHVDHLEQQYLAKVLPVEQRVNLKKISEVAELHTVNITYSSSTSFEKVEVKELCKKIFSEALNTPADYLKSHLDFVLSLPVRTVFQLLKTMIEFDMIGPEKKIMYSPVTLKSALYHSFVGSLVKLEIDTESLSQTTTDGHTISYEMFKLLHRHGELETGFYVRPDSGYAQNDYNTAKLYLSACIASQFTSSIDSSISEAIKTMLLCGASSNIYMNFVSDRLATEASEQDYIDYIGLNRFENISSFAAHLGPLVIPEEQGKKAIASGIVRTVRGKPSKFNENFFVEVIAPNERLTKLERLISDHHTFEDLSDYVAAKMLLVASHRAQIGSEGRDYISAYRLLAGIAELLTQEHTDVDKLCTIPTYSYPSFFDKGKKGDEYNVDEIDSVSALDQNQNQNQSNDKILSNALQRWVSKYSGQHRLSSLLLGKIWTRLHYCLNQVSESARNKVEYSVGRGDVVLGIVLSRYVWAIINASLIEESRYGYDYNQAVYKAMSKARNVDTSSRELAKNLNEFVSYKSDDSKMPVTMTLISCPLLWPFLGDDELKAIVGKLLAPEEVESFKQFTSVSKPERLKISGLPIVGFFVN</sequence>
<dbReference type="AlphaFoldDB" id="R9PMT1"/>
<name>R9PMT1_AGAAL</name>
<comment type="caution">
    <text evidence="1">The sequence shown here is derived from an EMBL/GenBank/DDBJ whole genome shotgun (WGS) entry which is preliminary data.</text>
</comment>
<dbReference type="RefSeq" id="WP_016402431.1">
    <property type="nucleotide sequence ID" value="NZ_BARX01000018.1"/>
</dbReference>
<accession>R9PMT1</accession>